<name>K0CCY7_ALCDB</name>
<sequence length="95" mass="9892">MAHGHSVAGLVRSKALEAGLPGTVYHAIADPAVRLRDIAGKIADRLGLPAEHFGGFARMVGAHLAASSVLIREALGWTPVGPTLMENLDEPGYVV</sequence>
<dbReference type="eggNOG" id="COG0451">
    <property type="taxonomic scope" value="Bacteria"/>
</dbReference>
<reference evidence="1 2" key="1">
    <citation type="journal article" date="2012" name="J. Bacteriol.">
        <title>Complete genome sequence of Alcanivorax dieselolei type strain B5.</title>
        <authorList>
            <person name="Lai Q."/>
            <person name="Li W."/>
            <person name="Shao Z."/>
        </authorList>
    </citation>
    <scope>NUCLEOTIDE SEQUENCE [LARGE SCALE GENOMIC DNA]</scope>
    <source>
        <strain evidence="2">DSM 16502 / CGMCC 1.3690 / B-5</strain>
    </source>
</reference>
<dbReference type="Proteomes" id="UP000006286">
    <property type="component" value="Chromosome"/>
</dbReference>
<dbReference type="Gene3D" id="3.40.50.720">
    <property type="entry name" value="NAD(P)-binding Rossmann-like Domain"/>
    <property type="match status" value="1"/>
</dbReference>
<evidence type="ECO:0000313" key="2">
    <source>
        <dbReference type="Proteomes" id="UP000006286"/>
    </source>
</evidence>
<protein>
    <submittedName>
        <fullName evidence="1">NAD dependent epimerase/dehydratase family protein</fullName>
    </submittedName>
</protein>
<accession>K0CCY7</accession>
<dbReference type="STRING" id="930169.B5T_01259"/>
<evidence type="ECO:0000313" key="1">
    <source>
        <dbReference type="EMBL" id="AFT69542.1"/>
    </source>
</evidence>
<gene>
    <name evidence="1" type="ordered locus">B5T_01259</name>
</gene>
<keyword evidence="2" id="KW-1185">Reference proteome</keyword>
<dbReference type="PATRIC" id="fig|930169.3.peg.1233"/>
<dbReference type="HOGENOM" id="CLU_184503_0_0_6"/>
<dbReference type="OrthoDB" id="8665216at2"/>
<proteinExistence type="predicted"/>
<organism evidence="1 2">
    <name type="scientific">Alcanivorax dieselolei (strain DSM 16502 / CGMCC 1.3690 / MCCC 1A00001 / B-5)</name>
    <name type="common">Alloalcanivorax dieselolei</name>
    <dbReference type="NCBI Taxonomy" id="930169"/>
    <lineage>
        <taxon>Bacteria</taxon>
        <taxon>Pseudomonadati</taxon>
        <taxon>Pseudomonadota</taxon>
        <taxon>Gammaproteobacteria</taxon>
        <taxon>Oceanospirillales</taxon>
        <taxon>Alcanivoracaceae</taxon>
        <taxon>Alloalcanivorax</taxon>
    </lineage>
</organism>
<dbReference type="RefSeq" id="WP_014993620.1">
    <property type="nucleotide sequence ID" value="NC_018691.1"/>
</dbReference>
<dbReference type="AlphaFoldDB" id="K0CCY7"/>
<dbReference type="EMBL" id="CP003466">
    <property type="protein sequence ID" value="AFT69542.1"/>
    <property type="molecule type" value="Genomic_DNA"/>
</dbReference>
<dbReference type="KEGG" id="adi:B5T_01259"/>